<accession>A0A1Y6HJR1</accession>
<organism evidence="1 2">
    <name type="scientific">Xanthomonas fragariae</name>
    <dbReference type="NCBI Taxonomy" id="48664"/>
    <lineage>
        <taxon>Bacteria</taxon>
        <taxon>Pseudomonadati</taxon>
        <taxon>Pseudomonadota</taxon>
        <taxon>Gammaproteobacteria</taxon>
        <taxon>Lysobacterales</taxon>
        <taxon>Lysobacteraceae</taxon>
        <taxon>Xanthomonas</taxon>
    </lineage>
</organism>
<evidence type="ECO:0000313" key="2">
    <source>
        <dbReference type="Proteomes" id="UP000195953"/>
    </source>
</evidence>
<name>A0A1Y6HJR1_9XANT</name>
<reference evidence="1 2" key="1">
    <citation type="submission" date="2017-05" db="EMBL/GenBank/DDBJ databases">
        <authorList>
            <person name="Song R."/>
            <person name="Chenine A.L."/>
            <person name="Ruprecht R.M."/>
        </authorList>
    </citation>
    <scope>NUCLEOTIDE SEQUENCE [LARGE SCALE GENOMIC DNA]</scope>
    <source>
        <strain evidence="1">PD5205</strain>
    </source>
</reference>
<dbReference type="AlphaFoldDB" id="A0A1Y6HJR1"/>
<dbReference type="EMBL" id="LT853885">
    <property type="protein sequence ID" value="SMR02500.1"/>
    <property type="molecule type" value="Genomic_DNA"/>
</dbReference>
<sequence>MNSAPTTLLLFAATAITELVRCYVPSLWLRKSGSMSADRAEPCHLYGC</sequence>
<evidence type="ECO:0000313" key="1">
    <source>
        <dbReference type="EMBL" id="SMR02500.1"/>
    </source>
</evidence>
<proteinExistence type="predicted"/>
<gene>
    <name evidence="1" type="ORF">PD5205_01187</name>
</gene>
<protein>
    <submittedName>
        <fullName evidence="1">Membrane protein YnfA</fullName>
    </submittedName>
</protein>
<dbReference type="Proteomes" id="UP000195953">
    <property type="component" value="Chromosome 1"/>
</dbReference>